<evidence type="ECO:0000313" key="1">
    <source>
        <dbReference type="EMBL" id="KAI8020601.1"/>
    </source>
</evidence>
<protein>
    <submittedName>
        <fullName evidence="1">Zinc finger CCCH domain-containing protein 43</fullName>
    </submittedName>
</protein>
<keyword evidence="2" id="KW-1185">Reference proteome</keyword>
<gene>
    <name evidence="1" type="ORF">LOK49_LG04G02225</name>
</gene>
<dbReference type="EMBL" id="CM045759">
    <property type="protein sequence ID" value="KAI8020601.1"/>
    <property type="molecule type" value="Genomic_DNA"/>
</dbReference>
<name>A0ACC0I9H7_9ERIC</name>
<dbReference type="Proteomes" id="UP001060215">
    <property type="component" value="Chromosome 2"/>
</dbReference>
<evidence type="ECO:0000313" key="2">
    <source>
        <dbReference type="Proteomes" id="UP001060215"/>
    </source>
</evidence>
<reference evidence="1 2" key="1">
    <citation type="journal article" date="2022" name="Plant J.">
        <title>Chromosome-level genome of Camellia lanceoleosa provides a valuable resource for understanding genome evolution and self-incompatibility.</title>
        <authorList>
            <person name="Gong W."/>
            <person name="Xiao S."/>
            <person name="Wang L."/>
            <person name="Liao Z."/>
            <person name="Chang Y."/>
            <person name="Mo W."/>
            <person name="Hu G."/>
            <person name="Li W."/>
            <person name="Zhao G."/>
            <person name="Zhu H."/>
            <person name="Hu X."/>
            <person name="Ji K."/>
            <person name="Xiang X."/>
            <person name="Song Q."/>
            <person name="Yuan D."/>
            <person name="Jin S."/>
            <person name="Zhang L."/>
        </authorList>
    </citation>
    <scope>NUCLEOTIDE SEQUENCE [LARGE SCALE GENOMIC DNA]</scope>
    <source>
        <strain evidence="1">SQ_2022a</strain>
    </source>
</reference>
<comment type="caution">
    <text evidence="1">The sequence shown here is derived from an EMBL/GenBank/DDBJ whole genome shotgun (WGS) entry which is preliminary data.</text>
</comment>
<organism evidence="1 2">
    <name type="scientific">Camellia lanceoleosa</name>
    <dbReference type="NCBI Taxonomy" id="1840588"/>
    <lineage>
        <taxon>Eukaryota</taxon>
        <taxon>Viridiplantae</taxon>
        <taxon>Streptophyta</taxon>
        <taxon>Embryophyta</taxon>
        <taxon>Tracheophyta</taxon>
        <taxon>Spermatophyta</taxon>
        <taxon>Magnoliopsida</taxon>
        <taxon>eudicotyledons</taxon>
        <taxon>Gunneridae</taxon>
        <taxon>Pentapetalae</taxon>
        <taxon>asterids</taxon>
        <taxon>Ericales</taxon>
        <taxon>Theaceae</taxon>
        <taxon>Camellia</taxon>
    </lineage>
</organism>
<accession>A0ACC0I9H7</accession>
<proteinExistence type="predicted"/>
<sequence length="569" mass="62906">MEGSQQLTSLPKPFTHEEHKHSPLQLPDHQLGLGFQPSPFDPDEILDPPPPTDDLDQKTADEQLQNPQIVSQELQNQQQPICEELRNQEITDEVLLNQQNVNRELQNQEGINEELQNLVLEEREKVSEKGLDSEDDGEGAESKAEEKKGDREVSDDDAEGIDGGNDSGGDDDDDDRSENEKEDENENENVGGETGLVAGSKDRSYRKYNYPLKPDAEDCSYYMRTGLCKFGSNCKFNHPPRMKNQAPKEKIREKEEYPERPGQTECKYYLRSGGCKYGKACRYNHSRGKGPVAPVAPVAPVVEFNFLGLPIRPGERECPYYMRNGSCKYESNCRFNHPDPTAVGGGDTPSGYGNDGPVSLQGASQPTISSWSTPRVLNETTVPFVPVMFSPTQGVSSSNLEWNGYQAPIYPTPVRSLPTPPAFLNTPADANFYAHHTQPMLVDEFPERPGQPECSYFLKTGDCKYRSGCKFHHPKNRMPKTAASALTLSDKGLPLRPDQNICSHYNRYGICKFGPACKFDHPVNCGPSDSSALSGPDKPSPSGNSATTYGARMVVGGDNGSEALIQQHV</sequence>